<evidence type="ECO:0000256" key="12">
    <source>
        <dbReference type="ARBA" id="ARBA00023125"/>
    </source>
</evidence>
<dbReference type="Gene3D" id="3.30.1490.20">
    <property type="entry name" value="ATP-grasp fold, A domain"/>
    <property type="match status" value="1"/>
</dbReference>
<dbReference type="STRING" id="42094.JM47_03295"/>
<evidence type="ECO:0000256" key="18">
    <source>
        <dbReference type="HAMAP-Rule" id="MF_00205"/>
    </source>
</evidence>
<keyword evidence="12 18" id="KW-0238">DNA-binding</keyword>
<comment type="subcellular location">
    <subcellularLocation>
        <location evidence="1 18">Cytoplasm</location>
    </subcellularLocation>
</comment>
<evidence type="ECO:0000256" key="5">
    <source>
        <dbReference type="ARBA" id="ARBA00022741"/>
    </source>
</evidence>
<dbReference type="CDD" id="cd03271">
    <property type="entry name" value="ABC_UvrA_II"/>
    <property type="match status" value="1"/>
</dbReference>
<dbReference type="InterPro" id="IPR004602">
    <property type="entry name" value="UvrA"/>
</dbReference>
<evidence type="ECO:0000256" key="17">
    <source>
        <dbReference type="ARBA" id="ARBA00042156"/>
    </source>
</evidence>
<evidence type="ECO:0000256" key="4">
    <source>
        <dbReference type="ARBA" id="ARBA00022737"/>
    </source>
</evidence>
<dbReference type="PATRIC" id="fig|42094.4.peg.655"/>
<comment type="subunit">
    <text evidence="18">Forms a heterotetramer with UvrB during the search for lesions.</text>
</comment>
<dbReference type="InterPro" id="IPR013815">
    <property type="entry name" value="ATP_grasp_subdomain_1"/>
</dbReference>
<keyword evidence="8 18" id="KW-0863">Zinc-finger</keyword>
<keyword evidence="7 18" id="KW-0228">DNA excision</keyword>
<dbReference type="AlphaFoldDB" id="A0A0C5RCC0"/>
<dbReference type="GO" id="GO:0006289">
    <property type="term" value="P:nucleotide-excision repair"/>
    <property type="evidence" value="ECO:0007669"/>
    <property type="project" value="UniProtKB-UniRule"/>
</dbReference>
<evidence type="ECO:0000256" key="16">
    <source>
        <dbReference type="ARBA" id="ARBA00039316"/>
    </source>
</evidence>
<dbReference type="InterPro" id="IPR041102">
    <property type="entry name" value="UvrA_inter"/>
</dbReference>
<dbReference type="Proteomes" id="UP000032261">
    <property type="component" value="Chromosome"/>
</dbReference>
<dbReference type="GO" id="GO:0009432">
    <property type="term" value="P:SOS response"/>
    <property type="evidence" value="ECO:0007669"/>
    <property type="project" value="UniProtKB-UniRule"/>
</dbReference>
<dbReference type="PROSITE" id="PS50893">
    <property type="entry name" value="ABC_TRANSPORTER_2"/>
    <property type="match status" value="2"/>
</dbReference>
<feature type="domain" description="ABC transporter" evidence="19">
    <location>
        <begin position="327"/>
        <end position="594"/>
    </location>
</feature>
<protein>
    <recommendedName>
        <fullName evidence="16 18">UvrABC system protein A</fullName>
        <shortName evidence="18">UvrA protein</shortName>
    </recommendedName>
    <alternativeName>
        <fullName evidence="17 18">Excinuclease ABC subunit A</fullName>
    </alternativeName>
</protein>
<evidence type="ECO:0000256" key="9">
    <source>
        <dbReference type="ARBA" id="ARBA00022833"/>
    </source>
</evidence>
<name>A0A0C5RCC0_9BACT</name>
<dbReference type="GO" id="GO:0005737">
    <property type="term" value="C:cytoplasm"/>
    <property type="evidence" value="ECO:0007669"/>
    <property type="project" value="UniProtKB-SubCell"/>
</dbReference>
<keyword evidence="4 18" id="KW-0677">Repeat</keyword>
<dbReference type="SUPFAM" id="SSF52540">
    <property type="entry name" value="P-loop containing nucleoside triphosphate hydrolases"/>
    <property type="match status" value="2"/>
</dbReference>
<dbReference type="NCBIfam" id="NF001503">
    <property type="entry name" value="PRK00349.1"/>
    <property type="match status" value="1"/>
</dbReference>
<evidence type="ECO:0000256" key="10">
    <source>
        <dbReference type="ARBA" id="ARBA00022840"/>
    </source>
</evidence>
<evidence type="ECO:0000313" key="21">
    <source>
        <dbReference type="Proteomes" id="UP000032261"/>
    </source>
</evidence>
<keyword evidence="10 18" id="KW-0067">ATP-binding</keyword>
<dbReference type="PANTHER" id="PTHR43152:SF3">
    <property type="entry name" value="UVRABC SYSTEM PROTEIN A"/>
    <property type="match status" value="1"/>
</dbReference>
<dbReference type="PANTHER" id="PTHR43152">
    <property type="entry name" value="UVRABC SYSTEM PROTEIN A"/>
    <property type="match status" value="1"/>
</dbReference>
<dbReference type="GO" id="GO:0016887">
    <property type="term" value="F:ATP hydrolysis activity"/>
    <property type="evidence" value="ECO:0007669"/>
    <property type="project" value="InterPro"/>
</dbReference>
<reference evidence="20 21" key="1">
    <citation type="journal article" date="2015" name="Genome Announc.">
        <title>Genome Sequence of Ureaplasma diversum Strain ATCC 49782.</title>
        <authorList>
            <person name="Marques L.M."/>
            <person name="Guimaraes A.M."/>
            <person name="Martins H.B."/>
            <person name="Rezende I.S."/>
            <person name="Barbosa M.S."/>
            <person name="Campos G.B."/>
            <person name="do Nascimento N.C."/>
            <person name="Dos Santos A.P."/>
            <person name="Amorim A.T."/>
            <person name="Santos V.M."/>
            <person name="Messick J.B."/>
            <person name="Timenetsky J."/>
        </authorList>
    </citation>
    <scope>NUCLEOTIDE SEQUENCE [LARGE SCALE GENOMIC DNA]</scope>
    <source>
        <strain evidence="20 21">ATCC 49782</strain>
    </source>
</reference>
<dbReference type="KEGG" id="ude:JM47_03295"/>
<dbReference type="InterPro" id="IPR027417">
    <property type="entry name" value="P-loop_NTPase"/>
</dbReference>
<proteinExistence type="inferred from homology"/>
<organism evidence="20 21">
    <name type="scientific">Ureaplasma diversum</name>
    <dbReference type="NCBI Taxonomy" id="42094"/>
    <lineage>
        <taxon>Bacteria</taxon>
        <taxon>Bacillati</taxon>
        <taxon>Mycoplasmatota</taxon>
        <taxon>Mycoplasmoidales</taxon>
        <taxon>Mycoplasmoidaceae</taxon>
        <taxon>Ureaplasma</taxon>
    </lineage>
</organism>
<keyword evidence="9 18" id="KW-0862">Zinc</keyword>
<keyword evidence="13 18" id="KW-0234">DNA repair</keyword>
<feature type="zinc finger region" description="C4-type" evidence="18">
    <location>
        <begin position="739"/>
        <end position="765"/>
    </location>
</feature>
<keyword evidence="2 18" id="KW-0963">Cytoplasm</keyword>
<dbReference type="GO" id="GO:0009380">
    <property type="term" value="C:excinuclease repair complex"/>
    <property type="evidence" value="ECO:0007669"/>
    <property type="project" value="InterPro"/>
</dbReference>
<evidence type="ECO:0000256" key="11">
    <source>
        <dbReference type="ARBA" id="ARBA00022881"/>
    </source>
</evidence>
<evidence type="ECO:0000256" key="7">
    <source>
        <dbReference type="ARBA" id="ARBA00022769"/>
    </source>
</evidence>
<comment type="similarity">
    <text evidence="15 18">Belongs to the ABC transporter superfamily. UvrA family.</text>
</comment>
<evidence type="ECO:0000256" key="15">
    <source>
        <dbReference type="ARBA" id="ARBA00038000"/>
    </source>
</evidence>
<dbReference type="EMBL" id="CP009770">
    <property type="protein sequence ID" value="AJQ45561.1"/>
    <property type="molecule type" value="Genomic_DNA"/>
</dbReference>
<evidence type="ECO:0000256" key="2">
    <source>
        <dbReference type="ARBA" id="ARBA00022490"/>
    </source>
</evidence>
<dbReference type="RefSeq" id="WP_208894958.1">
    <property type="nucleotide sequence ID" value="NZ_CP009770.1"/>
</dbReference>
<comment type="function">
    <text evidence="18">The UvrABC repair system catalyzes the recognition and processing of DNA lesions. UvrA is an ATPase and a DNA-binding protein. A damage recognition complex composed of 2 UvrA and 2 UvrB subunits scans DNA for abnormalities. When the presence of a lesion has been verified by UvrB, the UvrA molecules dissociate.</text>
</comment>
<evidence type="ECO:0000256" key="3">
    <source>
        <dbReference type="ARBA" id="ARBA00022723"/>
    </source>
</evidence>
<dbReference type="HAMAP" id="MF_00205">
    <property type="entry name" value="UvrA"/>
    <property type="match status" value="1"/>
</dbReference>
<evidence type="ECO:0000256" key="6">
    <source>
        <dbReference type="ARBA" id="ARBA00022763"/>
    </source>
</evidence>
<dbReference type="HOGENOM" id="CLU_001370_0_2_14"/>
<feature type="binding site" evidence="18">
    <location>
        <begin position="640"/>
        <end position="647"/>
    </location>
    <ligand>
        <name>ATP</name>
        <dbReference type="ChEBI" id="CHEBI:30616"/>
    </ligand>
</feature>
<keyword evidence="11 18" id="KW-0267">Excision nuclease</keyword>
<gene>
    <name evidence="18" type="primary">uvrA</name>
    <name evidence="20" type="ORF">JM47_03295</name>
</gene>
<feature type="binding site" evidence="18">
    <location>
        <begin position="32"/>
        <end position="39"/>
    </location>
    <ligand>
        <name>ATP</name>
        <dbReference type="ChEBI" id="CHEBI:30616"/>
    </ligand>
</feature>
<evidence type="ECO:0000256" key="1">
    <source>
        <dbReference type="ARBA" id="ARBA00004496"/>
    </source>
</evidence>
<sequence length="942" mass="105374">MIDKIIIKGARENNLKNVDIDIPKNKLVVITGVSGSGKSSLAFDTIYTEGKRRYFESLSSYARQFLGGSDKADVESIEGLSPTIAVDQKSTSHNPRSTVGTVTEIYDYLRVLFARVGTPYCPYNHGVIVAHTQKQMLEFVLKQEARKKLMILAPIPSNEFSDIDELVADLKQEGYLRIRVNNQQYLLDEYINIPKAKKYKVEIILDRVIINHDQQTKSRISDSIEQAIKRSNGEIIFVLEDQDFAFSQTESCQVCGFRINQIEPSLFSFNSPLGACETCKGLGYNNLPDERKMIPNPEKSINQGGIDFFKNTVNTTNLDWQRFNSLIVHYQIDKNKPLKDLSKEQIRLLMYGSDEPISIDITSANNKKYSSVDRVEGILELVHRRYQETSSEMAREHYNKYLSEQECETCSGKKLSPQALSILINKKDIIDFTRLNINEEIDFLLNLSLNNEEQQIANPIIKEILDRLGFLKNVGLDYLTLARSSMTLSGGESQRIRLATQIGSKLTGILYVLDEPSIGLHQKDNEMLIHTLKEMRDLGNTLIVVEHDEDTMLAADYLIDVGPGAGVYGGEIIAFGTPQDVINNPDSITGQYLSKKKFIPVPTKRRGGNGAKVILKGASHNNLKNVNLTIPLNKFICVTGVSGSGKSSLIFETLVKAIEATNFNPFVIPGKYSSLIGANHIDKIVVVSQEPIGRTSRSNPATYVGVFDDIRSVFEQTPQAKERGYSKSRFSFNVKGGRCERCQGDGTIRIGMHFLPDVYVTCEDCLGKRYNDETLEVKYKGKSIYDVLKMPIDEALLFFQYFPGIHRKLQLLVDVGLGYLELGADSTTISGGEAQRIKLAKFLQRKPTGKTLFVLDEPTTGLHMEDIAKLISILNKIVDNGDTVLVIEHNLDLIKVADHIIDIGPNGGSNGGEIIATGTPEQLINKKDISYTARYLEKYLNK</sequence>
<feature type="domain" description="ABC transporter" evidence="19">
    <location>
        <begin position="605"/>
        <end position="936"/>
    </location>
</feature>
<dbReference type="Pfam" id="PF17755">
    <property type="entry name" value="UvrA_DNA-bind"/>
    <property type="match status" value="1"/>
</dbReference>
<dbReference type="Pfam" id="PF17760">
    <property type="entry name" value="UvrA_inter"/>
    <property type="match status" value="1"/>
</dbReference>
<evidence type="ECO:0000256" key="13">
    <source>
        <dbReference type="ARBA" id="ARBA00023204"/>
    </source>
</evidence>
<keyword evidence="6 18" id="KW-0227">DNA damage</keyword>
<keyword evidence="3 18" id="KW-0479">Metal-binding</keyword>
<dbReference type="InterPro" id="IPR017871">
    <property type="entry name" value="ABC_transporter-like_CS"/>
</dbReference>
<accession>A0A0C5RCC0</accession>
<evidence type="ECO:0000256" key="14">
    <source>
        <dbReference type="ARBA" id="ARBA00023236"/>
    </source>
</evidence>
<evidence type="ECO:0000256" key="8">
    <source>
        <dbReference type="ARBA" id="ARBA00022771"/>
    </source>
</evidence>
<dbReference type="Gene3D" id="3.40.50.300">
    <property type="entry name" value="P-loop containing nucleotide triphosphate hydrolases"/>
    <property type="match status" value="2"/>
</dbReference>
<dbReference type="GO" id="GO:0005524">
    <property type="term" value="F:ATP binding"/>
    <property type="evidence" value="ECO:0007669"/>
    <property type="project" value="UniProtKB-UniRule"/>
</dbReference>
<evidence type="ECO:0000259" key="19">
    <source>
        <dbReference type="PROSITE" id="PS50893"/>
    </source>
</evidence>
<dbReference type="GO" id="GO:0008270">
    <property type="term" value="F:zinc ion binding"/>
    <property type="evidence" value="ECO:0007669"/>
    <property type="project" value="UniProtKB-UniRule"/>
</dbReference>
<dbReference type="NCBIfam" id="TIGR00630">
    <property type="entry name" value="uvra"/>
    <property type="match status" value="1"/>
</dbReference>
<dbReference type="GO" id="GO:0003677">
    <property type="term" value="F:DNA binding"/>
    <property type="evidence" value="ECO:0007669"/>
    <property type="project" value="UniProtKB-UniRule"/>
</dbReference>
<dbReference type="Gene3D" id="1.20.1580.10">
    <property type="entry name" value="ABC transporter ATPase like domain"/>
    <property type="match status" value="2"/>
</dbReference>
<dbReference type="PROSITE" id="PS00211">
    <property type="entry name" value="ABC_TRANSPORTER_1"/>
    <property type="match status" value="2"/>
</dbReference>
<keyword evidence="5 18" id="KW-0547">Nucleotide-binding</keyword>
<dbReference type="InterPro" id="IPR003439">
    <property type="entry name" value="ABC_transporter-like_ATP-bd"/>
</dbReference>
<evidence type="ECO:0000313" key="20">
    <source>
        <dbReference type="EMBL" id="AJQ45561.1"/>
    </source>
</evidence>
<dbReference type="Gene3D" id="1.10.8.280">
    <property type="entry name" value="ABC transporter ATPase domain-like"/>
    <property type="match status" value="1"/>
</dbReference>
<dbReference type="InterPro" id="IPR041552">
    <property type="entry name" value="UvrA_DNA-bd"/>
</dbReference>
<dbReference type="GO" id="GO:0009381">
    <property type="term" value="F:excinuclease ABC activity"/>
    <property type="evidence" value="ECO:0007669"/>
    <property type="project" value="UniProtKB-UniRule"/>
</dbReference>
<feature type="zinc finger region" description="C4-type" evidence="18">
    <location>
        <begin position="252"/>
        <end position="279"/>
    </location>
</feature>
<keyword evidence="14 18" id="KW-0742">SOS response</keyword>